<proteinExistence type="predicted"/>
<comment type="caution">
    <text evidence="2">The sequence shown here is derived from an EMBL/GenBank/DDBJ whole genome shotgun (WGS) entry which is preliminary data.</text>
</comment>
<sequence length="76" mass="8499">MVTKNRFDESPAFRGSADWSHSRNSSRVWMPPPTKGQRPLSSPRPVSAVVSMQKVTVTGYTYAQHPEDASHLTLKD</sequence>
<keyword evidence="3" id="KW-1185">Reference proteome</keyword>
<dbReference type="Proteomes" id="UP001221898">
    <property type="component" value="Unassembled WGS sequence"/>
</dbReference>
<reference evidence="2" key="1">
    <citation type="journal article" date="2023" name="Science">
        <title>Genome structures resolve the early diversification of teleost fishes.</title>
        <authorList>
            <person name="Parey E."/>
            <person name="Louis A."/>
            <person name="Montfort J."/>
            <person name="Bouchez O."/>
            <person name="Roques C."/>
            <person name="Iampietro C."/>
            <person name="Lluch J."/>
            <person name="Castinel A."/>
            <person name="Donnadieu C."/>
            <person name="Desvignes T."/>
            <person name="Floi Bucao C."/>
            <person name="Jouanno E."/>
            <person name="Wen M."/>
            <person name="Mejri S."/>
            <person name="Dirks R."/>
            <person name="Jansen H."/>
            <person name="Henkel C."/>
            <person name="Chen W.J."/>
            <person name="Zahm M."/>
            <person name="Cabau C."/>
            <person name="Klopp C."/>
            <person name="Thompson A.W."/>
            <person name="Robinson-Rechavi M."/>
            <person name="Braasch I."/>
            <person name="Lecointre G."/>
            <person name="Bobe J."/>
            <person name="Postlethwait J.H."/>
            <person name="Berthelot C."/>
            <person name="Roest Crollius H."/>
            <person name="Guiguen Y."/>
        </authorList>
    </citation>
    <scope>NUCLEOTIDE SEQUENCE</scope>
    <source>
        <strain evidence="2">NC1722</strain>
    </source>
</reference>
<feature type="compositionally biased region" description="Basic and acidic residues" evidence="1">
    <location>
        <begin position="1"/>
        <end position="11"/>
    </location>
</feature>
<dbReference type="EMBL" id="JAINUG010000051">
    <property type="protein sequence ID" value="KAJ8404820.1"/>
    <property type="molecule type" value="Genomic_DNA"/>
</dbReference>
<feature type="region of interest" description="Disordered" evidence="1">
    <location>
        <begin position="1"/>
        <end position="45"/>
    </location>
</feature>
<dbReference type="AlphaFoldDB" id="A0AAD7WQ25"/>
<evidence type="ECO:0000313" key="2">
    <source>
        <dbReference type="EMBL" id="KAJ8404820.1"/>
    </source>
</evidence>
<name>A0AAD7WQ25_9TELE</name>
<evidence type="ECO:0000256" key="1">
    <source>
        <dbReference type="SAM" id="MobiDB-lite"/>
    </source>
</evidence>
<evidence type="ECO:0000313" key="3">
    <source>
        <dbReference type="Proteomes" id="UP001221898"/>
    </source>
</evidence>
<protein>
    <submittedName>
        <fullName evidence="2">Uncharacterized protein</fullName>
    </submittedName>
</protein>
<gene>
    <name evidence="2" type="ORF">AAFF_G00332070</name>
</gene>
<organism evidence="2 3">
    <name type="scientific">Aldrovandia affinis</name>
    <dbReference type="NCBI Taxonomy" id="143900"/>
    <lineage>
        <taxon>Eukaryota</taxon>
        <taxon>Metazoa</taxon>
        <taxon>Chordata</taxon>
        <taxon>Craniata</taxon>
        <taxon>Vertebrata</taxon>
        <taxon>Euteleostomi</taxon>
        <taxon>Actinopterygii</taxon>
        <taxon>Neopterygii</taxon>
        <taxon>Teleostei</taxon>
        <taxon>Notacanthiformes</taxon>
        <taxon>Halosauridae</taxon>
        <taxon>Aldrovandia</taxon>
    </lineage>
</organism>
<accession>A0AAD7WQ25</accession>